<keyword evidence="1" id="KW-1133">Transmembrane helix</keyword>
<dbReference type="PANTHER" id="PTHR21879:SF12">
    <property type="entry name" value="OSIRIS 12"/>
    <property type="match status" value="1"/>
</dbReference>
<dbReference type="AlphaFoldDB" id="A0AAW2I7R3"/>
<gene>
    <name evidence="2" type="ORF">PYX00_004762</name>
</gene>
<name>A0AAW2I7R3_9NEOP</name>
<evidence type="ECO:0000256" key="1">
    <source>
        <dbReference type="SAM" id="Phobius"/>
    </source>
</evidence>
<dbReference type="Pfam" id="PF07898">
    <property type="entry name" value="DUF1676"/>
    <property type="match status" value="1"/>
</dbReference>
<keyword evidence="1" id="KW-0472">Membrane</keyword>
<dbReference type="EMBL" id="JARGDH010000002">
    <property type="protein sequence ID" value="KAL0277510.1"/>
    <property type="molecule type" value="Genomic_DNA"/>
</dbReference>
<protein>
    <submittedName>
        <fullName evidence="2">Uncharacterized protein</fullName>
    </submittedName>
</protein>
<reference evidence="2" key="1">
    <citation type="journal article" date="2024" name="Gigascience">
        <title>Chromosome-level genome of the poultry shaft louse Menopon gallinae provides insight into the host-switching and adaptive evolution of parasitic lice.</title>
        <authorList>
            <person name="Xu Y."/>
            <person name="Ma L."/>
            <person name="Liu S."/>
            <person name="Liang Y."/>
            <person name="Liu Q."/>
            <person name="He Z."/>
            <person name="Tian L."/>
            <person name="Duan Y."/>
            <person name="Cai W."/>
            <person name="Li H."/>
            <person name="Song F."/>
        </authorList>
    </citation>
    <scope>NUCLEOTIDE SEQUENCE</scope>
    <source>
        <strain evidence="2">Cailab_2023a</strain>
    </source>
</reference>
<sequence length="217" mass="24199">MKIYEDCHRKSFVPCLKVKAINFFERAGRAREINLWDAVSIVRDGDAPPYQGPLTETDLETTLPRAAEEARDARLNALLFNRIADFVNSHRVVLSLPKLDPAEIKQGVEEGRGKMKKMMSMMMMGFAMKMAAAVPMAVGMLFLLAGKALIISKIALVLTLIMALKKLISQKQSHSHEVTWHTGGGWDRRSFLLPHPAAHDLAYRGHIINTLSSPGKH</sequence>
<proteinExistence type="predicted"/>
<keyword evidence="1" id="KW-0812">Transmembrane</keyword>
<accession>A0AAW2I7R3</accession>
<evidence type="ECO:0000313" key="2">
    <source>
        <dbReference type="EMBL" id="KAL0277510.1"/>
    </source>
</evidence>
<feature type="transmembrane region" description="Helical" evidence="1">
    <location>
        <begin position="122"/>
        <end position="144"/>
    </location>
</feature>
<dbReference type="InterPro" id="IPR012464">
    <property type="entry name" value="DUF1676"/>
</dbReference>
<dbReference type="PANTHER" id="PTHR21879">
    <property type="entry name" value="FI03362P-RELATED-RELATED"/>
    <property type="match status" value="1"/>
</dbReference>
<organism evidence="2">
    <name type="scientific">Menopon gallinae</name>
    <name type="common">poultry shaft louse</name>
    <dbReference type="NCBI Taxonomy" id="328185"/>
    <lineage>
        <taxon>Eukaryota</taxon>
        <taxon>Metazoa</taxon>
        <taxon>Ecdysozoa</taxon>
        <taxon>Arthropoda</taxon>
        <taxon>Hexapoda</taxon>
        <taxon>Insecta</taxon>
        <taxon>Pterygota</taxon>
        <taxon>Neoptera</taxon>
        <taxon>Paraneoptera</taxon>
        <taxon>Psocodea</taxon>
        <taxon>Troctomorpha</taxon>
        <taxon>Phthiraptera</taxon>
        <taxon>Amblycera</taxon>
        <taxon>Menoponidae</taxon>
        <taxon>Menopon</taxon>
    </lineage>
</organism>
<dbReference type="GO" id="GO:0016020">
    <property type="term" value="C:membrane"/>
    <property type="evidence" value="ECO:0007669"/>
    <property type="project" value="TreeGrafter"/>
</dbReference>
<comment type="caution">
    <text evidence="2">The sequence shown here is derived from an EMBL/GenBank/DDBJ whole genome shotgun (WGS) entry which is preliminary data.</text>
</comment>